<evidence type="ECO:0000313" key="1">
    <source>
        <dbReference type="Proteomes" id="UP000095283"/>
    </source>
</evidence>
<proteinExistence type="predicted"/>
<reference evidence="2" key="1">
    <citation type="submission" date="2016-11" db="UniProtKB">
        <authorList>
            <consortium name="WormBaseParasite"/>
        </authorList>
    </citation>
    <scope>IDENTIFICATION</scope>
</reference>
<organism evidence="1 2">
    <name type="scientific">Heterorhabditis bacteriophora</name>
    <name type="common">Entomopathogenic nematode worm</name>
    <dbReference type="NCBI Taxonomy" id="37862"/>
    <lineage>
        <taxon>Eukaryota</taxon>
        <taxon>Metazoa</taxon>
        <taxon>Ecdysozoa</taxon>
        <taxon>Nematoda</taxon>
        <taxon>Chromadorea</taxon>
        <taxon>Rhabditida</taxon>
        <taxon>Rhabditina</taxon>
        <taxon>Rhabditomorpha</taxon>
        <taxon>Strongyloidea</taxon>
        <taxon>Heterorhabditidae</taxon>
        <taxon>Heterorhabditis</taxon>
    </lineage>
</organism>
<dbReference type="SMART" id="SM00320">
    <property type="entry name" value="WD40"/>
    <property type="match status" value="2"/>
</dbReference>
<dbReference type="InterPro" id="IPR001680">
    <property type="entry name" value="WD40_rpt"/>
</dbReference>
<dbReference type="AlphaFoldDB" id="A0A1I7WYY4"/>
<dbReference type="InterPro" id="IPR036322">
    <property type="entry name" value="WD40_repeat_dom_sf"/>
</dbReference>
<keyword evidence="1" id="KW-1185">Reference proteome</keyword>
<name>A0A1I7WYY4_HETBA</name>
<dbReference type="SUPFAM" id="SSF50978">
    <property type="entry name" value="WD40 repeat-like"/>
    <property type="match status" value="1"/>
</dbReference>
<dbReference type="WBParaSite" id="Hba_10352">
    <property type="protein sequence ID" value="Hba_10352"/>
    <property type="gene ID" value="Hba_10352"/>
</dbReference>
<dbReference type="Pfam" id="PF00400">
    <property type="entry name" value="WD40"/>
    <property type="match status" value="1"/>
</dbReference>
<evidence type="ECO:0000313" key="2">
    <source>
        <dbReference type="WBParaSite" id="Hba_10352"/>
    </source>
</evidence>
<dbReference type="Gene3D" id="2.130.10.10">
    <property type="entry name" value="YVTN repeat-like/Quinoprotein amine dehydrogenase"/>
    <property type="match status" value="1"/>
</dbReference>
<sequence>MSAYQPHIVAAPNEYKIPFPVHVFISKVQFCRETGSRLLAASGWDGTVHIYGLGSLGHAEEKRFYFHGKSVLSCTFAGSNKIASGGLDQVVKLVDIETGRGTTYTINYIYYNDNKILLF</sequence>
<dbReference type="Proteomes" id="UP000095283">
    <property type="component" value="Unplaced"/>
</dbReference>
<accession>A0A1I7WYY4</accession>
<dbReference type="InterPro" id="IPR015943">
    <property type="entry name" value="WD40/YVTN_repeat-like_dom_sf"/>
</dbReference>
<protein>
    <submittedName>
        <fullName evidence="2">WD_REPEATS_REGION domain-containing protein</fullName>
    </submittedName>
</protein>